<proteinExistence type="predicted"/>
<organism evidence="2">
    <name type="scientific">uncultured Caudovirales phage</name>
    <dbReference type="NCBI Taxonomy" id="2100421"/>
    <lineage>
        <taxon>Viruses</taxon>
        <taxon>Duplodnaviria</taxon>
        <taxon>Heunggongvirae</taxon>
        <taxon>Uroviricota</taxon>
        <taxon>Caudoviricetes</taxon>
        <taxon>Peduoviridae</taxon>
        <taxon>Maltschvirus</taxon>
        <taxon>Maltschvirus maltsch</taxon>
    </lineage>
</organism>
<name>A0A6J7W9X0_9CAUD</name>
<dbReference type="EMBL" id="LR798202">
    <property type="protein sequence ID" value="CAB5170617.1"/>
    <property type="molecule type" value="Genomic_DNA"/>
</dbReference>
<evidence type="ECO:0000313" key="2">
    <source>
        <dbReference type="EMBL" id="CAB5170617.1"/>
    </source>
</evidence>
<gene>
    <name evidence="2" type="ORF">UFOVP154_37</name>
    <name evidence="1" type="ORF">UFOVP8_22</name>
</gene>
<accession>A0A6J7W9X0</accession>
<protein>
    <submittedName>
        <fullName evidence="2">Uncharacterized protein</fullName>
    </submittedName>
</protein>
<dbReference type="EMBL" id="LR796144">
    <property type="protein sequence ID" value="CAB4121162.1"/>
    <property type="molecule type" value="Genomic_DNA"/>
</dbReference>
<dbReference type="PROSITE" id="PS51257">
    <property type="entry name" value="PROKAR_LIPOPROTEIN"/>
    <property type="match status" value="1"/>
</dbReference>
<reference evidence="2" key="1">
    <citation type="submission" date="2020-05" db="EMBL/GenBank/DDBJ databases">
        <authorList>
            <person name="Chiriac C."/>
            <person name="Salcher M."/>
            <person name="Ghai R."/>
            <person name="Kavagutti S V."/>
        </authorList>
    </citation>
    <scope>NUCLEOTIDE SEQUENCE</scope>
</reference>
<evidence type="ECO:0000313" key="1">
    <source>
        <dbReference type="EMBL" id="CAB4121162.1"/>
    </source>
</evidence>
<sequence length="119" mass="11851">MSEIRAFAPLYRPSSGTGTGTLVPSVTVACSTSHAASAQLPGMYDGNGSAQILVSNATESWAYINFGIYGNVPAATVAASLPIPPGASLPVTVPPEVSGADVILSAGTGNVIFTRGEGV</sequence>